<organism evidence="3 4">
    <name type="scientific">Pipistrellus kuhlii</name>
    <name type="common">Kuhl's pipistrelle</name>
    <dbReference type="NCBI Taxonomy" id="59472"/>
    <lineage>
        <taxon>Eukaryota</taxon>
        <taxon>Metazoa</taxon>
        <taxon>Chordata</taxon>
        <taxon>Craniata</taxon>
        <taxon>Vertebrata</taxon>
        <taxon>Euteleostomi</taxon>
        <taxon>Mammalia</taxon>
        <taxon>Eutheria</taxon>
        <taxon>Laurasiatheria</taxon>
        <taxon>Chiroptera</taxon>
        <taxon>Yangochiroptera</taxon>
        <taxon>Vespertilionidae</taxon>
        <taxon>Pipistrellus</taxon>
    </lineage>
</organism>
<dbReference type="InterPro" id="IPR019327">
    <property type="entry name" value="WKF"/>
</dbReference>
<evidence type="ECO:0000259" key="2">
    <source>
        <dbReference type="Pfam" id="PF10180"/>
    </source>
</evidence>
<dbReference type="PANTHER" id="PTHR22306:SF2">
    <property type="entry name" value="CHROMOSOME 7 OPEN READING FRAME 50"/>
    <property type="match status" value="1"/>
</dbReference>
<gene>
    <name evidence="3" type="ORF">mPipKuh1_001886</name>
</gene>
<evidence type="ECO:0000313" key="3">
    <source>
        <dbReference type="EMBL" id="KAF6269275.1"/>
    </source>
</evidence>
<dbReference type="AlphaFoldDB" id="A0A7J7QZX7"/>
<feature type="region of interest" description="Disordered" evidence="1">
    <location>
        <begin position="1"/>
        <end position="122"/>
    </location>
</feature>
<feature type="domain" description="WKF" evidence="2">
    <location>
        <begin position="129"/>
        <end position="190"/>
    </location>
</feature>
<dbReference type="EMBL" id="JACAGB010000113">
    <property type="protein sequence ID" value="KAF6269275.1"/>
    <property type="molecule type" value="Genomic_DNA"/>
</dbReference>
<evidence type="ECO:0000313" key="4">
    <source>
        <dbReference type="Proteomes" id="UP000558488"/>
    </source>
</evidence>
<dbReference type="Pfam" id="PF10180">
    <property type="entry name" value="WKF"/>
    <property type="match status" value="1"/>
</dbReference>
<feature type="compositionally biased region" description="Basic and acidic residues" evidence="1">
    <location>
        <begin position="96"/>
        <end position="105"/>
    </location>
</feature>
<accession>A0A7J7QZX7</accession>
<name>A0A7J7QZX7_PIPKU</name>
<evidence type="ECO:0000256" key="1">
    <source>
        <dbReference type="SAM" id="MobiDB-lite"/>
    </source>
</evidence>
<protein>
    <recommendedName>
        <fullName evidence="2">WKF domain-containing protein</fullName>
    </recommendedName>
</protein>
<dbReference type="Proteomes" id="UP000558488">
    <property type="component" value="Unassembled WGS sequence"/>
</dbReference>
<dbReference type="OrthoDB" id="10261563at2759"/>
<sequence length="221" mass="24353">MGGAAAEGGTALPGRRVCRKPASAATRRMAAQKRKAPGAPGTPERKRRKVKKAAAAAAAPGSSETRPEDGASSDTDSELSPEEKRVLERKRKKERKKEERKRLREAAATGTAPAQPRPAKPSGAQLALDYLSGWARKHQGWRFQKTRQTWLLVHMFDSDQVPDQHFPTLLAYLEGLRGRARELTVQKAEALMRQLDEAGAAPDHALLERSRRARQVLQLLS</sequence>
<proteinExistence type="predicted"/>
<dbReference type="PANTHER" id="PTHR22306">
    <property type="entry name" value="CHROMOSOME 7 OPEN READING FRAME 50"/>
    <property type="match status" value="1"/>
</dbReference>
<comment type="caution">
    <text evidence="3">The sequence shown here is derived from an EMBL/GenBank/DDBJ whole genome shotgun (WGS) entry which is preliminary data.</text>
</comment>
<reference evidence="3 4" key="1">
    <citation type="journal article" date="2020" name="Nature">
        <title>Six reference-quality genomes reveal evolution of bat adaptations.</title>
        <authorList>
            <person name="Jebb D."/>
            <person name="Huang Z."/>
            <person name="Pippel M."/>
            <person name="Hughes G.M."/>
            <person name="Lavrichenko K."/>
            <person name="Devanna P."/>
            <person name="Winkler S."/>
            <person name="Jermiin L.S."/>
            <person name="Skirmuntt E.C."/>
            <person name="Katzourakis A."/>
            <person name="Burkitt-Gray L."/>
            <person name="Ray D.A."/>
            <person name="Sullivan K.A.M."/>
            <person name="Roscito J.G."/>
            <person name="Kirilenko B.M."/>
            <person name="Davalos L.M."/>
            <person name="Corthals A.P."/>
            <person name="Power M.L."/>
            <person name="Jones G."/>
            <person name="Ransome R.D."/>
            <person name="Dechmann D.K.N."/>
            <person name="Locatelli A.G."/>
            <person name="Puechmaille S.J."/>
            <person name="Fedrigo O."/>
            <person name="Jarvis E.D."/>
            <person name="Hiller M."/>
            <person name="Vernes S.C."/>
            <person name="Myers E.W."/>
            <person name="Teeling E.C."/>
        </authorList>
    </citation>
    <scope>NUCLEOTIDE SEQUENCE [LARGE SCALE GENOMIC DNA]</scope>
    <source>
        <strain evidence="3">MPipKuh1</strain>
        <tissue evidence="3">Flight muscle</tissue>
    </source>
</reference>
<keyword evidence="4" id="KW-1185">Reference proteome</keyword>